<reference evidence="2" key="1">
    <citation type="submission" date="2015-06" db="UniProtKB">
        <authorList>
            <consortium name="EnsemblPlants"/>
        </authorList>
    </citation>
    <scope>IDENTIFICATION</scope>
</reference>
<evidence type="ECO:0000313" key="2">
    <source>
        <dbReference type="EnsemblPlants" id="EMT17923"/>
    </source>
</evidence>
<proteinExistence type="predicted"/>
<sequence length="382" mass="41835">MAAPESKHETETPAPSREQPPEPVAEAAAGRELQPWEQHAAVINLPRYDYRASGSLLLRSHSGFLITCPIKREKSATKEAISILGEYISDASSHSSEKLEPCVTEAATKKRKIFPEASEIEHSEDTITNGKGDAPESTGSIEVKTNSLHSDTSGNPDRTSNLSLIKLSMSGLLFFSFPTGGVHVVQMLTEVFHSLKSGKLKSPQWCHRIFPIQETCVLSETELHATVSKLFLDFFRNKEDQDEPIKVDKIALLILFYFGYSRRGIDETVNKTQKNDNNSSIQQGLMDRQQCFKVVAAAVKSVAKDAIVDLKSPEFSKFTGQLSNIRNSKHHNVAVLVEVLPISGVPVGSSVAGVSVLPAELVSAKPRLCVKALVSDTKTKKK</sequence>
<dbReference type="GO" id="GO:0006400">
    <property type="term" value="P:tRNA modification"/>
    <property type="evidence" value="ECO:0007669"/>
    <property type="project" value="InterPro"/>
</dbReference>
<feature type="compositionally biased region" description="Basic and acidic residues" evidence="1">
    <location>
        <begin position="1"/>
        <end position="11"/>
    </location>
</feature>
<dbReference type="GO" id="GO:0003723">
    <property type="term" value="F:RNA binding"/>
    <property type="evidence" value="ECO:0007669"/>
    <property type="project" value="InterPro"/>
</dbReference>
<dbReference type="PANTHER" id="PTHR13452:SF13">
    <property type="entry name" value="OS02G0672400 PROTEIN"/>
    <property type="match status" value="1"/>
</dbReference>
<dbReference type="EnsemblPlants" id="EMT17923">
    <property type="protein sequence ID" value="EMT17923"/>
    <property type="gene ID" value="F775_08118"/>
</dbReference>
<dbReference type="AlphaFoldDB" id="R7W907"/>
<feature type="region of interest" description="Disordered" evidence="1">
    <location>
        <begin position="115"/>
        <end position="140"/>
    </location>
</feature>
<protein>
    <recommendedName>
        <fullName evidence="3">THUMP domain-containing protein</fullName>
    </recommendedName>
</protein>
<feature type="region of interest" description="Disordered" evidence="1">
    <location>
        <begin position="1"/>
        <end position="32"/>
    </location>
</feature>
<accession>R7W907</accession>
<name>R7W907_AEGTA</name>
<organism evidence="2">
    <name type="scientific">Aegilops tauschii</name>
    <name type="common">Tausch's goatgrass</name>
    <name type="synonym">Aegilops squarrosa</name>
    <dbReference type="NCBI Taxonomy" id="37682"/>
    <lineage>
        <taxon>Eukaryota</taxon>
        <taxon>Viridiplantae</taxon>
        <taxon>Streptophyta</taxon>
        <taxon>Embryophyta</taxon>
        <taxon>Tracheophyta</taxon>
        <taxon>Spermatophyta</taxon>
        <taxon>Magnoliopsida</taxon>
        <taxon>Liliopsida</taxon>
        <taxon>Poales</taxon>
        <taxon>Poaceae</taxon>
        <taxon>BOP clade</taxon>
        <taxon>Pooideae</taxon>
        <taxon>Triticodae</taxon>
        <taxon>Triticeae</taxon>
        <taxon>Triticinae</taxon>
        <taxon>Aegilops</taxon>
    </lineage>
</organism>
<dbReference type="PANTHER" id="PTHR13452">
    <property type="entry name" value="THUMP DOMAIN CONTAINING PROTEIN 1-RELATED"/>
    <property type="match status" value="1"/>
</dbReference>
<evidence type="ECO:0008006" key="3">
    <source>
        <dbReference type="Google" id="ProtNLM"/>
    </source>
</evidence>
<dbReference type="InterPro" id="IPR040183">
    <property type="entry name" value="THUMPD1-like"/>
</dbReference>
<evidence type="ECO:0000256" key="1">
    <source>
        <dbReference type="SAM" id="MobiDB-lite"/>
    </source>
</evidence>